<dbReference type="Proteomes" id="UP001301442">
    <property type="component" value="Chromosome"/>
</dbReference>
<dbReference type="SUPFAM" id="SSF51126">
    <property type="entry name" value="Pectin lyase-like"/>
    <property type="match status" value="1"/>
</dbReference>
<dbReference type="Pfam" id="PF13229">
    <property type="entry name" value="Beta_helix"/>
    <property type="match status" value="2"/>
</dbReference>
<dbReference type="PROSITE" id="PS51257">
    <property type="entry name" value="PROKAR_LIPOPROTEIN"/>
    <property type="match status" value="1"/>
</dbReference>
<name>A0ABZ0GID7_9GAMM</name>
<dbReference type="Gene3D" id="2.160.20.10">
    <property type="entry name" value="Single-stranded right-handed beta-helix, Pectin lyase-like"/>
    <property type="match status" value="2"/>
</dbReference>
<sequence length="744" mass="83598">MSIFLPRSSLFTFVLILTSCSLDTTVDENNSVLTHTVIHISPTGTSRGNGSISKPLNSLHNARDKIRQLKLQGVKGSFEVRVAQGDYLHLQGLTLYEQDSGTAESPITYRAVPGAKARFFGGKILDATAFYPLDKQSQFARRLIEPDAIKHIKVIDLKQQGINGVDELGKLISHAWGLEPSNRVPPAMITIGGERMSLARWPNADALNPYFKVNQRIEKIGLTHEDFRGFTSFTKVIDKGLGKHKLAKNQRKYGWENSAEFMNGGGTVEVEFDRMRYWQNSGNIFIDGVVSSSWEWTYNRLRNIDVEKKQFTLEMGAALTGVGDKLKASHFFFDNVAEELDQPGEYFINRETGLLYLYPPADFQQKPIVLSALNQHAISAAGVNYVRFENLTFDTGRNLFAEFINSSGIEIVNNTLVNFVKGGIDIKGSDNLIQGNEISGIGGYGVRLDGGNLKTLKSANNVVEYNHIHNFGWDQRSQIPAIYINGVGNRVANNKVHDGPHFAIRIKGGNDNIVEYNEIFDVVKYHKFDGGALYIYNTKQPEQRGNIIRKNYFHDIPNQRFGVYIDNHSMGMRIEDNLFINVEAPVNINSGHHNQVNRNIMVNCPTPIRISKFSFHNAYNKDMKHAWQKKTNAYLTKLNQLPHHKYASFKEWLAMTDVEKRKGVSFGQDNIFYNPDIALDKRAKRGIEDQMKTFVSTNNLVLQQDPGFTDISAGDYSINANLNPAGFSFDLQKVGLAGREAGAR</sequence>
<dbReference type="PANTHER" id="PTHR36453:SF1">
    <property type="entry name" value="RIGHT HANDED BETA HELIX DOMAIN-CONTAINING PROTEIN"/>
    <property type="match status" value="1"/>
</dbReference>
<reference evidence="2 3" key="1">
    <citation type="submission" date="2023-09" db="EMBL/GenBank/DDBJ databases">
        <authorList>
            <person name="Qi X."/>
        </authorList>
    </citation>
    <scope>NUCLEOTIDE SEQUENCE [LARGE SCALE GENOMIC DNA]</scope>
    <source>
        <strain evidence="2 3">S1-1</strain>
    </source>
</reference>
<gene>
    <name evidence="2" type="ORF">RI844_09950</name>
</gene>
<evidence type="ECO:0000259" key="1">
    <source>
        <dbReference type="Pfam" id="PF13229"/>
    </source>
</evidence>
<dbReference type="InterPro" id="IPR039448">
    <property type="entry name" value="Beta_helix"/>
</dbReference>
<dbReference type="InterPro" id="IPR012334">
    <property type="entry name" value="Pectin_lyas_fold"/>
</dbReference>
<keyword evidence="3" id="KW-1185">Reference proteome</keyword>
<feature type="domain" description="Right handed beta helix" evidence="1">
    <location>
        <begin position="375"/>
        <end position="470"/>
    </location>
</feature>
<organism evidence="2 3">
    <name type="scientific">Thalassotalea fonticola</name>
    <dbReference type="NCBI Taxonomy" id="3065649"/>
    <lineage>
        <taxon>Bacteria</taxon>
        <taxon>Pseudomonadati</taxon>
        <taxon>Pseudomonadota</taxon>
        <taxon>Gammaproteobacteria</taxon>
        <taxon>Alteromonadales</taxon>
        <taxon>Colwelliaceae</taxon>
        <taxon>Thalassotalea</taxon>
    </lineage>
</organism>
<accession>A0ABZ0GID7</accession>
<proteinExistence type="predicted"/>
<dbReference type="PANTHER" id="PTHR36453">
    <property type="entry name" value="SECRETED PROTEIN-RELATED"/>
    <property type="match status" value="1"/>
</dbReference>
<dbReference type="SMART" id="SM00710">
    <property type="entry name" value="PbH1"/>
    <property type="match status" value="8"/>
</dbReference>
<dbReference type="EMBL" id="CP136600">
    <property type="protein sequence ID" value="WOH35704.1"/>
    <property type="molecule type" value="Genomic_DNA"/>
</dbReference>
<dbReference type="InterPro" id="IPR011050">
    <property type="entry name" value="Pectin_lyase_fold/virulence"/>
</dbReference>
<feature type="domain" description="Right handed beta helix" evidence="1">
    <location>
        <begin position="480"/>
        <end position="599"/>
    </location>
</feature>
<evidence type="ECO:0000313" key="3">
    <source>
        <dbReference type="Proteomes" id="UP001301442"/>
    </source>
</evidence>
<dbReference type="InterPro" id="IPR006626">
    <property type="entry name" value="PbH1"/>
</dbReference>
<evidence type="ECO:0000313" key="2">
    <source>
        <dbReference type="EMBL" id="WOH35704.1"/>
    </source>
</evidence>
<dbReference type="RefSeq" id="WP_348394520.1">
    <property type="nucleotide sequence ID" value="NZ_CP136600.1"/>
</dbReference>
<protein>
    <submittedName>
        <fullName evidence="2">Right-handed parallel beta-helix repeat-containing protein</fullName>
    </submittedName>
</protein>